<organism evidence="1 2">
    <name type="scientific">Chlorobium phaeovibrioides</name>
    <dbReference type="NCBI Taxonomy" id="1094"/>
    <lineage>
        <taxon>Bacteria</taxon>
        <taxon>Pseudomonadati</taxon>
        <taxon>Chlorobiota</taxon>
        <taxon>Chlorobiia</taxon>
        <taxon>Chlorobiales</taxon>
        <taxon>Chlorobiaceae</taxon>
        <taxon>Chlorobium/Pelodictyon group</taxon>
        <taxon>Chlorobium</taxon>
    </lineage>
</organism>
<gene>
    <name evidence="1" type="ORF">EKD02_01250</name>
</gene>
<dbReference type="Proteomes" id="UP000279908">
    <property type="component" value="Unassembled WGS sequence"/>
</dbReference>
<evidence type="ECO:0000313" key="1">
    <source>
        <dbReference type="EMBL" id="RTY40052.1"/>
    </source>
</evidence>
<dbReference type="AlphaFoldDB" id="A0A432AY78"/>
<evidence type="ECO:0000313" key="2">
    <source>
        <dbReference type="Proteomes" id="UP000279908"/>
    </source>
</evidence>
<proteinExistence type="predicted"/>
<reference evidence="1 2" key="1">
    <citation type="submission" date="2018-12" db="EMBL/GenBank/DDBJ databases">
        <authorList>
            <person name="Lunina O.N."/>
            <person name="Grouzdev D.S."/>
            <person name="Gorlenko V.M."/>
            <person name="Savvichev A.S."/>
        </authorList>
    </citation>
    <scope>NUCLEOTIDE SEQUENCE [LARGE SCALE GENOMIC DNA]</scope>
    <source>
        <strain evidence="1 2">BrKhr-17</strain>
    </source>
</reference>
<sequence length="99" mass="11326">MKNNTAPVQGVRVLRAAIRDYISRIFFSFLNRLFPSLRNYAVPTPAPVELFVTERKLVFTNPLMARAILQHRRPAMCSTGGEKEPLWDPFGYGHCFSLN</sequence>
<protein>
    <submittedName>
        <fullName evidence="1">Uncharacterized protein</fullName>
    </submittedName>
</protein>
<comment type="caution">
    <text evidence="1">The sequence shown here is derived from an EMBL/GenBank/DDBJ whole genome shotgun (WGS) entry which is preliminary data.</text>
</comment>
<dbReference type="EMBL" id="RXYK01000001">
    <property type="protein sequence ID" value="RTY40052.1"/>
    <property type="molecule type" value="Genomic_DNA"/>
</dbReference>
<name>A0A432AY78_CHLPH</name>
<accession>A0A432AY78</accession>
<dbReference type="RefSeq" id="WP_126342351.1">
    <property type="nucleotide sequence ID" value="NZ_RXYJ01000006.1"/>
</dbReference>